<evidence type="ECO:0000256" key="12">
    <source>
        <dbReference type="ARBA" id="ARBA00023242"/>
    </source>
</evidence>
<keyword evidence="8" id="KW-0378">Hydrolase</keyword>
<dbReference type="GO" id="GO:0000398">
    <property type="term" value="P:mRNA splicing, via spliceosome"/>
    <property type="evidence" value="ECO:0007669"/>
    <property type="project" value="TreeGrafter"/>
</dbReference>
<feature type="region of interest" description="Disordered" evidence="13">
    <location>
        <begin position="432"/>
        <end position="481"/>
    </location>
</feature>
<evidence type="ECO:0000256" key="1">
    <source>
        <dbReference type="ARBA" id="ARBA00001936"/>
    </source>
</evidence>
<dbReference type="AlphaFoldDB" id="A0AAD5M6L3"/>
<dbReference type="InterPro" id="IPR041816">
    <property type="entry name" value="Dbr1_N"/>
</dbReference>
<sequence length="481" mass="54256">MRVAVVGCAHGMLDDIFATVQFINEMEPNRTIELLLCCGDFECMRNSRDLETLACPPKYRAMHAFHQYYSGAKVAPVLTVFVGGNHEASNYLHDLHYGGWVAPNMFYLGAAGCINVGGLRIAGLSGIYKHQDYTAGRYEREPFDNSTMRSIYHVREIEVFQLGHLQQQDKRRVSIFLSHDWPRGIEQYGDLQSLLRRKPFFQEEIQANALGSPAGEYLLHVLRPAHWFAAHLHVKFAAIVRHQAAEANSESNEPQRPDAEVHATSEQEQLMTKFLALDKCLPRREFLQVIDIPTSMDASVASSEQGEPTATTDASAARDPPKVMFDFEWLAVLRATHHLVSSERYAPRVPQEDMPIEENDLLWLRSRMEEYMAEKGITDKVVGEWLTDFVKTVPAYGEENEWTAPPVIGNPQTDMLLELLKLPHIVTTPFSGRNVSASVEDPNAIDLDDDEEEQEDEDSGAQQDTPMEAVATDPNEIDLDE</sequence>
<evidence type="ECO:0000313" key="16">
    <source>
        <dbReference type="Proteomes" id="UP001209570"/>
    </source>
</evidence>
<feature type="domain" description="Lariat debranching enzyme C-terminal" evidence="14">
    <location>
        <begin position="261"/>
        <end position="426"/>
    </location>
</feature>
<keyword evidence="9" id="KW-0862">Zinc</keyword>
<accession>A0AAD5M6L3</accession>
<comment type="cofactor">
    <cofactor evidence="2">
        <name>Zn(2+)</name>
        <dbReference type="ChEBI" id="CHEBI:29105"/>
    </cofactor>
</comment>
<dbReference type="EMBL" id="JAKCXM010000033">
    <property type="protein sequence ID" value="KAJ0406410.1"/>
    <property type="molecule type" value="Genomic_DNA"/>
</dbReference>
<feature type="compositionally biased region" description="Polar residues" evidence="13">
    <location>
        <begin position="298"/>
        <end position="314"/>
    </location>
</feature>
<evidence type="ECO:0000256" key="11">
    <source>
        <dbReference type="ARBA" id="ARBA00023211"/>
    </source>
</evidence>
<dbReference type="PANTHER" id="PTHR12849:SF0">
    <property type="entry name" value="LARIAT DEBRANCHING ENZYME"/>
    <property type="match status" value="1"/>
</dbReference>
<evidence type="ECO:0000256" key="2">
    <source>
        <dbReference type="ARBA" id="ARBA00001947"/>
    </source>
</evidence>
<name>A0AAD5M6L3_PYTIN</name>
<dbReference type="GO" id="GO:0046872">
    <property type="term" value="F:metal ion binding"/>
    <property type="evidence" value="ECO:0007669"/>
    <property type="project" value="UniProtKB-KW"/>
</dbReference>
<dbReference type="CDD" id="cd00844">
    <property type="entry name" value="MPP_Dbr1_N"/>
    <property type="match status" value="1"/>
</dbReference>
<comment type="cofactor">
    <cofactor evidence="3">
        <name>Fe(2+)</name>
        <dbReference type="ChEBI" id="CHEBI:29033"/>
    </cofactor>
</comment>
<dbReference type="Pfam" id="PF05011">
    <property type="entry name" value="DBR1"/>
    <property type="match status" value="1"/>
</dbReference>
<dbReference type="InterPro" id="IPR007708">
    <property type="entry name" value="DBR1_C"/>
</dbReference>
<dbReference type="FunFam" id="3.60.21.10:FF:000035">
    <property type="entry name" value="Lariat debranching enzyme"/>
    <property type="match status" value="1"/>
</dbReference>
<evidence type="ECO:0000256" key="9">
    <source>
        <dbReference type="ARBA" id="ARBA00022833"/>
    </source>
</evidence>
<dbReference type="Pfam" id="PF00149">
    <property type="entry name" value="Metallophos"/>
    <property type="match status" value="1"/>
</dbReference>
<evidence type="ECO:0000259" key="14">
    <source>
        <dbReference type="SMART" id="SM01124"/>
    </source>
</evidence>
<evidence type="ECO:0000256" key="5">
    <source>
        <dbReference type="ARBA" id="ARBA00006045"/>
    </source>
</evidence>
<keyword evidence="11" id="KW-0464">Manganese</keyword>
<dbReference type="InterPro" id="IPR004843">
    <property type="entry name" value="Calcineurin-like_PHP"/>
</dbReference>
<comment type="cofactor">
    <cofactor evidence="1">
        <name>Mn(2+)</name>
        <dbReference type="ChEBI" id="CHEBI:29035"/>
    </cofactor>
</comment>
<evidence type="ECO:0000256" key="4">
    <source>
        <dbReference type="ARBA" id="ARBA00004123"/>
    </source>
</evidence>
<reference evidence="15" key="1">
    <citation type="submission" date="2021-12" db="EMBL/GenBank/DDBJ databases">
        <title>Prjna785345.</title>
        <authorList>
            <person name="Rujirawat T."/>
            <person name="Krajaejun T."/>
        </authorList>
    </citation>
    <scope>NUCLEOTIDE SEQUENCE</scope>
    <source>
        <strain evidence="15">Pi057C3</strain>
    </source>
</reference>
<gene>
    <name evidence="15" type="ORF">P43SY_007018</name>
</gene>
<protein>
    <recommendedName>
        <fullName evidence="14">Lariat debranching enzyme C-terminal domain-containing protein</fullName>
    </recommendedName>
</protein>
<keyword evidence="7" id="KW-0479">Metal-binding</keyword>
<feature type="compositionally biased region" description="Acidic residues" evidence="13">
    <location>
        <begin position="446"/>
        <end position="459"/>
    </location>
</feature>
<evidence type="ECO:0000256" key="13">
    <source>
        <dbReference type="SAM" id="MobiDB-lite"/>
    </source>
</evidence>
<evidence type="ECO:0000256" key="10">
    <source>
        <dbReference type="ARBA" id="ARBA00023004"/>
    </source>
</evidence>
<dbReference type="GO" id="GO:0005634">
    <property type="term" value="C:nucleus"/>
    <property type="evidence" value="ECO:0007669"/>
    <property type="project" value="UniProtKB-SubCell"/>
</dbReference>
<keyword evidence="6" id="KW-0507">mRNA processing</keyword>
<dbReference type="InterPro" id="IPR029052">
    <property type="entry name" value="Metallo-depent_PP-like"/>
</dbReference>
<dbReference type="SUPFAM" id="SSF56300">
    <property type="entry name" value="Metallo-dependent phosphatases"/>
    <property type="match status" value="1"/>
</dbReference>
<comment type="caution">
    <text evidence="15">The sequence shown here is derived from an EMBL/GenBank/DDBJ whole genome shotgun (WGS) entry which is preliminary data.</text>
</comment>
<evidence type="ECO:0000256" key="7">
    <source>
        <dbReference type="ARBA" id="ARBA00022723"/>
    </source>
</evidence>
<dbReference type="PANTHER" id="PTHR12849">
    <property type="entry name" value="RNA LARIAT DEBRANCHING ENZYME"/>
    <property type="match status" value="1"/>
</dbReference>
<keyword evidence="12" id="KW-0539">Nucleus</keyword>
<evidence type="ECO:0000256" key="8">
    <source>
        <dbReference type="ARBA" id="ARBA00022801"/>
    </source>
</evidence>
<dbReference type="Proteomes" id="UP001209570">
    <property type="component" value="Unassembled WGS sequence"/>
</dbReference>
<keyword evidence="16" id="KW-1185">Reference proteome</keyword>
<comment type="subcellular location">
    <subcellularLocation>
        <location evidence="4">Nucleus</location>
    </subcellularLocation>
</comment>
<dbReference type="GO" id="GO:0008419">
    <property type="term" value="F:RNA lariat debranching enzyme activity"/>
    <property type="evidence" value="ECO:0007669"/>
    <property type="project" value="TreeGrafter"/>
</dbReference>
<organism evidence="15 16">
    <name type="scientific">Pythium insidiosum</name>
    <name type="common">Pythiosis disease agent</name>
    <dbReference type="NCBI Taxonomy" id="114742"/>
    <lineage>
        <taxon>Eukaryota</taxon>
        <taxon>Sar</taxon>
        <taxon>Stramenopiles</taxon>
        <taxon>Oomycota</taxon>
        <taxon>Peronosporomycetes</taxon>
        <taxon>Pythiales</taxon>
        <taxon>Pythiaceae</taxon>
        <taxon>Pythium</taxon>
    </lineage>
</organism>
<keyword evidence="10" id="KW-0408">Iron</keyword>
<feature type="region of interest" description="Disordered" evidence="13">
    <location>
        <begin position="298"/>
        <end position="317"/>
    </location>
</feature>
<dbReference type="SMART" id="SM01124">
    <property type="entry name" value="DBR1"/>
    <property type="match status" value="1"/>
</dbReference>
<evidence type="ECO:0000313" key="15">
    <source>
        <dbReference type="EMBL" id="KAJ0406410.1"/>
    </source>
</evidence>
<evidence type="ECO:0000256" key="3">
    <source>
        <dbReference type="ARBA" id="ARBA00001954"/>
    </source>
</evidence>
<evidence type="ECO:0000256" key="6">
    <source>
        <dbReference type="ARBA" id="ARBA00022664"/>
    </source>
</evidence>
<proteinExistence type="inferred from homology"/>
<comment type="similarity">
    <text evidence="5">Belongs to the lariat debranching enzyme family.</text>
</comment>